<dbReference type="KEGG" id="qsa:O6P43_001447"/>
<evidence type="ECO:0000313" key="4">
    <source>
        <dbReference type="EMBL" id="KAJ7982306.1"/>
    </source>
</evidence>
<gene>
    <name evidence="4" type="ORF">O6P43_001447</name>
</gene>
<evidence type="ECO:0000313" key="5">
    <source>
        <dbReference type="Proteomes" id="UP001163823"/>
    </source>
</evidence>
<dbReference type="SUPFAM" id="SSF52058">
    <property type="entry name" value="L domain-like"/>
    <property type="match status" value="2"/>
</dbReference>
<comment type="caution">
    <text evidence="4">The sequence shown here is derived from an EMBL/GenBank/DDBJ whole genome shotgun (WGS) entry which is preliminary data.</text>
</comment>
<protein>
    <submittedName>
        <fullName evidence="4">Disease resistance protein</fullName>
    </submittedName>
</protein>
<reference evidence="4 5" key="1">
    <citation type="journal article" date="2023" name="Science">
        <title>Elucidation of the pathway for biosynthesis of saponin adjuvants from the soapbark tree.</title>
        <authorList>
            <person name="Reed J."/>
            <person name="Orme A."/>
            <person name="El-Demerdash A."/>
            <person name="Owen C."/>
            <person name="Martin L.B.B."/>
            <person name="Misra R.C."/>
            <person name="Kikuchi S."/>
            <person name="Rejzek M."/>
            <person name="Martin A.C."/>
            <person name="Harkess A."/>
            <person name="Leebens-Mack J."/>
            <person name="Louveau T."/>
            <person name="Stephenson M.J."/>
            <person name="Osbourn A."/>
        </authorList>
    </citation>
    <scope>NUCLEOTIDE SEQUENCE [LARGE SCALE GENOMIC DNA]</scope>
    <source>
        <strain evidence="4">S10</strain>
    </source>
</reference>
<dbReference type="Gene3D" id="3.80.10.10">
    <property type="entry name" value="Ribonuclease Inhibitor"/>
    <property type="match status" value="2"/>
</dbReference>
<dbReference type="EMBL" id="JARAOO010000001">
    <property type="protein sequence ID" value="KAJ7982306.1"/>
    <property type="molecule type" value="Genomic_DNA"/>
</dbReference>
<keyword evidence="5" id="KW-1185">Reference proteome</keyword>
<feature type="domain" description="R13L1/DRL21-like LRR repeat region" evidence="3">
    <location>
        <begin position="247"/>
        <end position="368"/>
    </location>
</feature>
<keyword evidence="1" id="KW-0677">Repeat</keyword>
<dbReference type="AlphaFoldDB" id="A0AAD7QKJ6"/>
<dbReference type="Proteomes" id="UP001163823">
    <property type="component" value="Chromosome 1"/>
</dbReference>
<sequence length="719" mass="81665">MAENFLQISHKDKTIEDVGKEYFRDLLSRCFFQQSSSNRTRFVMHDLVNDLAKFVSGEFCFSLEGDARSEADEIKNLATKARHFSYLPFFYGRIKSFEPIYKADRLRTFLPLSVVMGGILFWTTSTGNMPQGLLSSNKCLRLLSLAGCLCIKELPDSIENLYHLRYFDLSWTKIKRLPNSICSLYNLQTLKMNWCEYLEELPSDMHKLVNLRHLSFVGTKINKTPTDLGKLRNLQTLTSFFVSGSNIKELGQLNLRGKLSLVQLQNVVIPMEAAEANMENKKYLETLELVWSGSTEDTRNEKDVLEKLKPHRNLKNLTIRNYGGTGLPDWFVDGSLSTIVSLELIGCKYCFSLPPLGQLPSLRKLLVSGFDGIVASSSDFYGNNSSSIAQSFGSLKILKFKNMAEWEEWFCFGDHTEAAAFRHLQELHIENCPKLKGHLPQHLPRLTKLVIDGCHQLACSIPMAPVLENLKLKECEKLLLNHLPSTLVSFEIYGSGIPYFFSLRTKILTNNPSIVDLRIVNFPDAELPMCHCYTSLQYLTIEDSCNSLSLLSLNFFPKLQRLKLKSCKNLETLSNSEEQQEFITSLNSLEIWRCPKFVSFGKGGFSTPKLEHCYIDDMESLKSLPEQMHTLLPSLKILWLVDCPLVESFPEGGLPSKLKELHISGCSKLIASRMDWGLCRLHSLDMFDVSCEDDNVESFPEKGLLPTSLRVLRSLIVGI</sequence>
<dbReference type="Pfam" id="PF25019">
    <property type="entry name" value="LRR_R13L1-DRL21"/>
    <property type="match status" value="1"/>
</dbReference>
<evidence type="ECO:0000256" key="1">
    <source>
        <dbReference type="ARBA" id="ARBA00022737"/>
    </source>
</evidence>
<dbReference type="InterPro" id="IPR032675">
    <property type="entry name" value="LRR_dom_sf"/>
</dbReference>
<name>A0AAD7QKJ6_QUISA</name>
<proteinExistence type="predicted"/>
<dbReference type="Pfam" id="PF23559">
    <property type="entry name" value="WHD_DRP"/>
    <property type="match status" value="1"/>
</dbReference>
<dbReference type="PANTHER" id="PTHR47186:SF26">
    <property type="entry name" value="LEUCINE-RICH REPEAT DOMAIN, L DOMAIN-CONTAINING PROTEIN-RELATED"/>
    <property type="match status" value="1"/>
</dbReference>
<dbReference type="InterPro" id="IPR058922">
    <property type="entry name" value="WHD_DRP"/>
</dbReference>
<accession>A0AAD7QKJ6</accession>
<dbReference type="PANTHER" id="PTHR47186">
    <property type="entry name" value="LEUCINE-RICH REPEAT-CONTAINING PROTEIN 57"/>
    <property type="match status" value="1"/>
</dbReference>
<dbReference type="InterPro" id="IPR056789">
    <property type="entry name" value="LRR_R13L1-DRL21"/>
</dbReference>
<feature type="domain" description="Disease resistance protein winged helix" evidence="2">
    <location>
        <begin position="1"/>
        <end position="52"/>
    </location>
</feature>
<evidence type="ECO:0000259" key="2">
    <source>
        <dbReference type="Pfam" id="PF23559"/>
    </source>
</evidence>
<evidence type="ECO:0000259" key="3">
    <source>
        <dbReference type="Pfam" id="PF25019"/>
    </source>
</evidence>
<organism evidence="4 5">
    <name type="scientific">Quillaja saponaria</name>
    <name type="common">Soap bark tree</name>
    <dbReference type="NCBI Taxonomy" id="32244"/>
    <lineage>
        <taxon>Eukaryota</taxon>
        <taxon>Viridiplantae</taxon>
        <taxon>Streptophyta</taxon>
        <taxon>Embryophyta</taxon>
        <taxon>Tracheophyta</taxon>
        <taxon>Spermatophyta</taxon>
        <taxon>Magnoliopsida</taxon>
        <taxon>eudicotyledons</taxon>
        <taxon>Gunneridae</taxon>
        <taxon>Pentapetalae</taxon>
        <taxon>rosids</taxon>
        <taxon>fabids</taxon>
        <taxon>Fabales</taxon>
        <taxon>Quillajaceae</taxon>
        <taxon>Quillaja</taxon>
    </lineage>
</organism>